<reference evidence="2" key="1">
    <citation type="journal article" date="2023" name="bioRxiv">
        <title>Improved chromosome-level genome assembly for marigold (Tagetes erecta).</title>
        <authorList>
            <person name="Jiang F."/>
            <person name="Yuan L."/>
            <person name="Wang S."/>
            <person name="Wang H."/>
            <person name="Xu D."/>
            <person name="Wang A."/>
            <person name="Fan W."/>
        </authorList>
    </citation>
    <scope>NUCLEOTIDE SEQUENCE</scope>
    <source>
        <strain evidence="2">WSJ</strain>
        <tissue evidence="2">Leaf</tissue>
    </source>
</reference>
<dbReference type="AlphaFoldDB" id="A0AAD8KWU0"/>
<dbReference type="EMBL" id="JAUHHV010000004">
    <property type="protein sequence ID" value="KAK1427767.1"/>
    <property type="molecule type" value="Genomic_DNA"/>
</dbReference>
<organism evidence="2 3">
    <name type="scientific">Tagetes erecta</name>
    <name type="common">African marigold</name>
    <dbReference type="NCBI Taxonomy" id="13708"/>
    <lineage>
        <taxon>Eukaryota</taxon>
        <taxon>Viridiplantae</taxon>
        <taxon>Streptophyta</taxon>
        <taxon>Embryophyta</taxon>
        <taxon>Tracheophyta</taxon>
        <taxon>Spermatophyta</taxon>
        <taxon>Magnoliopsida</taxon>
        <taxon>eudicotyledons</taxon>
        <taxon>Gunneridae</taxon>
        <taxon>Pentapetalae</taxon>
        <taxon>asterids</taxon>
        <taxon>campanulids</taxon>
        <taxon>Asterales</taxon>
        <taxon>Asteraceae</taxon>
        <taxon>Asteroideae</taxon>
        <taxon>Heliantheae alliance</taxon>
        <taxon>Tageteae</taxon>
        <taxon>Tagetes</taxon>
    </lineage>
</organism>
<feature type="transmembrane region" description="Helical" evidence="1">
    <location>
        <begin position="158"/>
        <end position="183"/>
    </location>
</feature>
<protein>
    <submittedName>
        <fullName evidence="2">Uncharacterized protein</fullName>
    </submittedName>
</protein>
<evidence type="ECO:0000256" key="1">
    <source>
        <dbReference type="SAM" id="Phobius"/>
    </source>
</evidence>
<feature type="transmembrane region" description="Helical" evidence="1">
    <location>
        <begin position="113"/>
        <end position="137"/>
    </location>
</feature>
<evidence type="ECO:0000313" key="3">
    <source>
        <dbReference type="Proteomes" id="UP001229421"/>
    </source>
</evidence>
<comment type="caution">
    <text evidence="2">The sequence shown here is derived from an EMBL/GenBank/DDBJ whole genome shotgun (WGS) entry which is preliminary data.</text>
</comment>
<name>A0AAD8KWU0_TARER</name>
<proteinExistence type="predicted"/>
<keyword evidence="1" id="KW-0472">Membrane</keyword>
<dbReference type="Proteomes" id="UP001229421">
    <property type="component" value="Unassembled WGS sequence"/>
</dbReference>
<gene>
    <name evidence="2" type="ORF">QVD17_16461</name>
</gene>
<evidence type="ECO:0000313" key="2">
    <source>
        <dbReference type="EMBL" id="KAK1427767.1"/>
    </source>
</evidence>
<keyword evidence="1" id="KW-1133">Transmembrane helix</keyword>
<keyword evidence="1" id="KW-0812">Transmembrane</keyword>
<feature type="transmembrane region" description="Helical" evidence="1">
    <location>
        <begin position="235"/>
        <end position="258"/>
    </location>
</feature>
<sequence length="424" mass="49278">MQIPVFLLCYVGNLALTAREKQLQFHLKKNDYFTYDIVLEGRLPSMLFSRAFLLVVFTLAITKSSDRFLQSFSLNRRITAPPLPPLTLELNSVMCGGWWQWWLILCHRQSLSGVFACSILPLWIPVFLLCYVGNLALTAREKQLQFHLKKNDYFTYDIVLEGRLPSMLFSRAFLLVVFTLAITKSSDRFLQSFSLNRRITAPPLPPLTLELNSVMCGGWWQWWLILCHRQSLSGVFACSILPLWIPVFLLCYVGNLALTAREKQLQFHLKKNDYFTYDIVLEGRLPSMLFSRAFLLVVFTLAITKSSDRFLQSFSLNRRITAPPLPPLTLELNSVMCGGWWQWWLILCHRQYERQCCHKGNFEVMIYKELRQEKSRRHFSNHVIVTTLLTKEATMDSYINPMLLKMKLTNASSTTSHTSNTLDF</sequence>
<keyword evidence="3" id="KW-1185">Reference proteome</keyword>
<accession>A0AAD8KWU0</accession>